<accession>A0A3E2NBP2</accession>
<dbReference type="EMBL" id="QOHO01000039">
    <property type="protein sequence ID" value="RFZ78428.1"/>
    <property type="molecule type" value="Genomic_DNA"/>
</dbReference>
<proteinExistence type="predicted"/>
<feature type="transmembrane region" description="Helical" evidence="1">
    <location>
        <begin position="7"/>
        <end position="25"/>
    </location>
</feature>
<name>A0A3E2NBP2_9FIRM</name>
<keyword evidence="1" id="KW-1133">Transmembrane helix</keyword>
<dbReference type="RefSeq" id="WP_117417505.1">
    <property type="nucleotide sequence ID" value="NZ_QOHO01000039.1"/>
</dbReference>
<reference evidence="2 3" key="1">
    <citation type="submission" date="2018-07" db="EMBL/GenBank/DDBJ databases">
        <title>New species, Clostridium PI-S10-A1B.</title>
        <authorList>
            <person name="Krishna G."/>
            <person name="Summeta K."/>
            <person name="Shikha S."/>
            <person name="Prabhu P.B."/>
            <person name="Suresh K."/>
        </authorList>
    </citation>
    <scope>NUCLEOTIDE SEQUENCE [LARGE SCALE GENOMIC DNA]</scope>
    <source>
        <strain evidence="2 3">PI-S10-A1B</strain>
    </source>
</reference>
<sequence length="240" mass="27444">MKKNKHLLRVCLIILAFCLLAIIWVKYEFGYFLPTTHIAIAAVEWAGSSYTLMDEDKQSEFIFVTGKWLARDDNSVAYFLHSLKGDVKKEYSVVAVSDSDNRDQLFIKNGYEIPLEGKITGGVMTFESTSYGGDFLNEKAINSIVKTSKNPDLQISPQEIKDDEFKFYRIYLYYDNCPVSGSFWGRVGKSTDNIIIVPQRTDEAFVPVGMKEIKSDSKVFVINDKKLKKELNKYIDRLHG</sequence>
<protein>
    <submittedName>
        <fullName evidence="2">Uncharacterized protein</fullName>
    </submittedName>
</protein>
<organism evidence="2 3">
    <name type="scientific">Lacrimispora amygdalina</name>
    <dbReference type="NCBI Taxonomy" id="253257"/>
    <lineage>
        <taxon>Bacteria</taxon>
        <taxon>Bacillati</taxon>
        <taxon>Bacillota</taxon>
        <taxon>Clostridia</taxon>
        <taxon>Lachnospirales</taxon>
        <taxon>Lachnospiraceae</taxon>
        <taxon>Lacrimispora</taxon>
    </lineage>
</organism>
<evidence type="ECO:0000313" key="2">
    <source>
        <dbReference type="EMBL" id="RFZ78428.1"/>
    </source>
</evidence>
<comment type="caution">
    <text evidence="2">The sequence shown here is derived from an EMBL/GenBank/DDBJ whole genome shotgun (WGS) entry which is preliminary data.</text>
</comment>
<dbReference type="OrthoDB" id="1958858at2"/>
<dbReference type="AlphaFoldDB" id="A0A3E2NBP2"/>
<evidence type="ECO:0000256" key="1">
    <source>
        <dbReference type="SAM" id="Phobius"/>
    </source>
</evidence>
<dbReference type="Proteomes" id="UP000260680">
    <property type="component" value="Unassembled WGS sequence"/>
</dbReference>
<evidence type="ECO:0000313" key="3">
    <source>
        <dbReference type="Proteomes" id="UP000260680"/>
    </source>
</evidence>
<feature type="non-terminal residue" evidence="2">
    <location>
        <position position="240"/>
    </location>
</feature>
<keyword evidence="1" id="KW-0472">Membrane</keyword>
<keyword evidence="1" id="KW-0812">Transmembrane</keyword>
<gene>
    <name evidence="2" type="ORF">DS742_13445</name>
</gene>